<evidence type="ECO:0000313" key="2">
    <source>
        <dbReference type="Proteomes" id="UP000708208"/>
    </source>
</evidence>
<name>A0A8J2NU75_9HEXA</name>
<evidence type="ECO:0000313" key="1">
    <source>
        <dbReference type="EMBL" id="CAG7701481.1"/>
    </source>
</evidence>
<keyword evidence="2" id="KW-1185">Reference proteome</keyword>
<proteinExistence type="predicted"/>
<reference evidence="1" key="1">
    <citation type="submission" date="2021-06" db="EMBL/GenBank/DDBJ databases">
        <authorList>
            <person name="Hodson N. C."/>
            <person name="Mongue J. A."/>
            <person name="Jaron S. K."/>
        </authorList>
    </citation>
    <scope>NUCLEOTIDE SEQUENCE</scope>
</reference>
<dbReference type="EMBL" id="CAJVCH010027029">
    <property type="protein sequence ID" value="CAG7701481.1"/>
    <property type="molecule type" value="Genomic_DNA"/>
</dbReference>
<gene>
    <name evidence="1" type="ORF">AFUS01_LOCUS4338</name>
</gene>
<accession>A0A8J2NU75</accession>
<comment type="caution">
    <text evidence="1">The sequence shown here is derived from an EMBL/GenBank/DDBJ whole genome shotgun (WGS) entry which is preliminary data.</text>
</comment>
<feature type="non-terminal residue" evidence="1">
    <location>
        <position position="1"/>
    </location>
</feature>
<protein>
    <submittedName>
        <fullName evidence="1">Uncharacterized protein</fullName>
    </submittedName>
</protein>
<sequence>MLTIDNTSGHWNLDYRDVSF</sequence>
<dbReference type="Proteomes" id="UP000708208">
    <property type="component" value="Unassembled WGS sequence"/>
</dbReference>
<organism evidence="1 2">
    <name type="scientific">Allacma fusca</name>
    <dbReference type="NCBI Taxonomy" id="39272"/>
    <lineage>
        <taxon>Eukaryota</taxon>
        <taxon>Metazoa</taxon>
        <taxon>Ecdysozoa</taxon>
        <taxon>Arthropoda</taxon>
        <taxon>Hexapoda</taxon>
        <taxon>Collembola</taxon>
        <taxon>Symphypleona</taxon>
        <taxon>Sminthuridae</taxon>
        <taxon>Allacma</taxon>
    </lineage>
</organism>
<dbReference type="AlphaFoldDB" id="A0A8J2NU75"/>